<keyword evidence="4" id="KW-1185">Reference proteome</keyword>
<dbReference type="AlphaFoldDB" id="A0AAD9I9X8"/>
<dbReference type="PANTHER" id="PTHR28156">
    <property type="entry name" value="FAS1 DOMAIN-CONTAINING PROTEIN YDR262W"/>
    <property type="match status" value="1"/>
</dbReference>
<proteinExistence type="predicted"/>
<dbReference type="InterPro" id="IPR036378">
    <property type="entry name" value="FAS1_dom_sf"/>
</dbReference>
<protein>
    <recommendedName>
        <fullName evidence="5">FAS1 domain-containing protein</fullName>
    </recommendedName>
</protein>
<sequence>MPPGTPPPGQGSPGQGTPGDRSNAVRLSDVMGRDRSINMFAGFARDVVSVCDRLDDLARNTTVLAPLNSAIEKLPLKPWEDASEYGALGTEAYEGDDGKERAQRNLTRFVEAHLVPSSPWPEGRRVKPLGDDKEVWWEMKDGKRVLQPGDLEVASVGSTVANGQIWIIKAHASAALL</sequence>
<dbReference type="SUPFAM" id="SSF82153">
    <property type="entry name" value="FAS1 domain"/>
    <property type="match status" value="1"/>
</dbReference>
<evidence type="ECO:0000313" key="4">
    <source>
        <dbReference type="Proteomes" id="UP001217918"/>
    </source>
</evidence>
<keyword evidence="1" id="KW-0732">Signal</keyword>
<accession>A0AAD9I9X8</accession>
<evidence type="ECO:0008006" key="5">
    <source>
        <dbReference type="Google" id="ProtNLM"/>
    </source>
</evidence>
<dbReference type="EMBL" id="JAQQPM010000007">
    <property type="protein sequence ID" value="KAK2073941.1"/>
    <property type="molecule type" value="Genomic_DNA"/>
</dbReference>
<feature type="compositionally biased region" description="Pro residues" evidence="2">
    <location>
        <begin position="1"/>
        <end position="10"/>
    </location>
</feature>
<name>A0AAD9I9X8_9PEZI</name>
<dbReference type="Proteomes" id="UP001217918">
    <property type="component" value="Unassembled WGS sequence"/>
</dbReference>
<evidence type="ECO:0000256" key="2">
    <source>
        <dbReference type="SAM" id="MobiDB-lite"/>
    </source>
</evidence>
<evidence type="ECO:0000313" key="3">
    <source>
        <dbReference type="EMBL" id="KAK2073941.1"/>
    </source>
</evidence>
<evidence type="ECO:0000256" key="1">
    <source>
        <dbReference type="ARBA" id="ARBA00022729"/>
    </source>
</evidence>
<organism evidence="3 4">
    <name type="scientific">Phyllachora maydis</name>
    <dbReference type="NCBI Taxonomy" id="1825666"/>
    <lineage>
        <taxon>Eukaryota</taxon>
        <taxon>Fungi</taxon>
        <taxon>Dikarya</taxon>
        <taxon>Ascomycota</taxon>
        <taxon>Pezizomycotina</taxon>
        <taxon>Sordariomycetes</taxon>
        <taxon>Sordariomycetidae</taxon>
        <taxon>Phyllachorales</taxon>
        <taxon>Phyllachoraceae</taxon>
        <taxon>Phyllachora</taxon>
    </lineage>
</organism>
<dbReference type="InterPro" id="IPR040200">
    <property type="entry name" value="Mug57-like"/>
</dbReference>
<reference evidence="3" key="1">
    <citation type="journal article" date="2023" name="Mol. Plant Microbe Interact.">
        <title>Elucidating the Obligate Nature and Biological Capacity of an Invasive Fungal Corn Pathogen.</title>
        <authorList>
            <person name="MacCready J.S."/>
            <person name="Roggenkamp E.M."/>
            <person name="Gdanetz K."/>
            <person name="Chilvers M.I."/>
        </authorList>
    </citation>
    <scope>NUCLEOTIDE SEQUENCE</scope>
    <source>
        <strain evidence="3">PM02</strain>
    </source>
</reference>
<comment type="caution">
    <text evidence="3">The sequence shown here is derived from an EMBL/GenBank/DDBJ whole genome shotgun (WGS) entry which is preliminary data.</text>
</comment>
<gene>
    <name evidence="3" type="ORF">P8C59_008180</name>
</gene>
<dbReference type="PANTHER" id="PTHR28156:SF1">
    <property type="entry name" value="FAS1 DOMAIN-CONTAINING PROTEIN YDR262W"/>
    <property type="match status" value="1"/>
</dbReference>
<feature type="region of interest" description="Disordered" evidence="2">
    <location>
        <begin position="1"/>
        <end position="24"/>
    </location>
</feature>